<gene>
    <name evidence="1" type="ORF">BKE38_10590</name>
</gene>
<dbReference type="Proteomes" id="UP000188879">
    <property type="component" value="Unassembled WGS sequence"/>
</dbReference>
<reference evidence="1 2" key="1">
    <citation type="submission" date="2016-10" db="EMBL/GenBank/DDBJ databases">
        <title>Draft Genome sequence of Roseomonas sp. strain M3.</title>
        <authorList>
            <person name="Subhash Y."/>
            <person name="Lee S."/>
        </authorList>
    </citation>
    <scope>NUCLEOTIDE SEQUENCE [LARGE SCALE GENOMIC DNA]</scope>
    <source>
        <strain evidence="1 2">M3</strain>
    </source>
</reference>
<name>A0A1V2H3G9_9PROT</name>
<dbReference type="InterPro" id="IPR029033">
    <property type="entry name" value="His_PPase_superfam"/>
</dbReference>
<dbReference type="Pfam" id="PF00300">
    <property type="entry name" value="His_Phos_1"/>
    <property type="match status" value="1"/>
</dbReference>
<dbReference type="AlphaFoldDB" id="A0A1V2H3G9"/>
<keyword evidence="2" id="KW-1185">Reference proteome</keyword>
<dbReference type="SUPFAM" id="SSF53254">
    <property type="entry name" value="Phosphoglycerate mutase-like"/>
    <property type="match status" value="1"/>
</dbReference>
<comment type="caution">
    <text evidence="1">The sequence shown here is derived from an EMBL/GenBank/DDBJ whole genome shotgun (WGS) entry which is preliminary data.</text>
</comment>
<dbReference type="RefSeq" id="WP_076957320.1">
    <property type="nucleotide sequence ID" value="NZ_MLCO01000087.1"/>
</dbReference>
<dbReference type="InterPro" id="IPR013078">
    <property type="entry name" value="His_Pase_superF_clade-1"/>
</dbReference>
<protein>
    <submittedName>
        <fullName evidence="1">Histidine phosphatase family protein</fullName>
    </submittedName>
</protein>
<sequence length="197" mass="21015">MTSDARLLHFVTHPEVLIDPGVAVPDWPLSERGRARMLLSVSAPWAADVDALFCSAERKARDAAEILAAARGLVPVVLEELGENDRSATGYLPRAEFEATADLFFAHPETSIRGWERAADAQARILRAFEQVLGLAGNARRIAVVAHGGVGALLLSALSGEKISRATDQPGDGGGNVFTVSLPERQVVAGWRRIDAA</sequence>
<evidence type="ECO:0000313" key="1">
    <source>
        <dbReference type="EMBL" id="ONG54267.1"/>
    </source>
</evidence>
<accession>A0A1V2H3G9</accession>
<dbReference type="EMBL" id="MLCO01000087">
    <property type="protein sequence ID" value="ONG54267.1"/>
    <property type="molecule type" value="Genomic_DNA"/>
</dbReference>
<evidence type="ECO:0000313" key="2">
    <source>
        <dbReference type="Proteomes" id="UP000188879"/>
    </source>
</evidence>
<dbReference type="OrthoDB" id="34197at2"/>
<dbReference type="Gene3D" id="3.40.50.1240">
    <property type="entry name" value="Phosphoglycerate mutase-like"/>
    <property type="match status" value="1"/>
</dbReference>
<proteinExistence type="predicted"/>
<organism evidence="1 2">
    <name type="scientific">Teichococcus deserti</name>
    <dbReference type="NCBI Taxonomy" id="1817963"/>
    <lineage>
        <taxon>Bacteria</taxon>
        <taxon>Pseudomonadati</taxon>
        <taxon>Pseudomonadota</taxon>
        <taxon>Alphaproteobacteria</taxon>
        <taxon>Acetobacterales</taxon>
        <taxon>Roseomonadaceae</taxon>
        <taxon>Roseomonas</taxon>
    </lineage>
</organism>